<dbReference type="EMBL" id="BAAACX010000026">
    <property type="protein sequence ID" value="GAA0409641.1"/>
    <property type="molecule type" value="Genomic_DNA"/>
</dbReference>
<comment type="caution">
    <text evidence="1">The sequence shown here is derived from an EMBL/GenBank/DDBJ whole genome shotgun (WGS) entry which is preliminary data.</text>
</comment>
<keyword evidence="2" id="KW-1185">Reference proteome</keyword>
<name>A0ABP3ILP7_9BACL</name>
<gene>
    <name evidence="1" type="ORF">GCM10008933_44730</name>
</gene>
<evidence type="ECO:0000313" key="2">
    <source>
        <dbReference type="Proteomes" id="UP001500340"/>
    </source>
</evidence>
<dbReference type="Proteomes" id="UP001500340">
    <property type="component" value="Unassembled WGS sequence"/>
</dbReference>
<proteinExistence type="predicted"/>
<organism evidence="1 2">
    <name type="scientific">Paenibacillus motobuensis</name>
    <dbReference type="NCBI Taxonomy" id="295324"/>
    <lineage>
        <taxon>Bacteria</taxon>
        <taxon>Bacillati</taxon>
        <taxon>Bacillota</taxon>
        <taxon>Bacilli</taxon>
        <taxon>Bacillales</taxon>
        <taxon>Paenibacillaceae</taxon>
        <taxon>Paenibacillus</taxon>
    </lineage>
</organism>
<sequence length="51" mass="5888">MLIERVQMEKFVTDIDDRTGVMLKALLAKGFYIVYTGRANLLSRSCLTNYE</sequence>
<accession>A0ABP3ILP7</accession>
<reference evidence="2" key="1">
    <citation type="journal article" date="2019" name="Int. J. Syst. Evol. Microbiol.">
        <title>The Global Catalogue of Microorganisms (GCM) 10K type strain sequencing project: providing services to taxonomists for standard genome sequencing and annotation.</title>
        <authorList>
            <consortium name="The Broad Institute Genomics Platform"/>
            <consortium name="The Broad Institute Genome Sequencing Center for Infectious Disease"/>
            <person name="Wu L."/>
            <person name="Ma J."/>
        </authorList>
    </citation>
    <scope>NUCLEOTIDE SEQUENCE [LARGE SCALE GENOMIC DNA]</scope>
    <source>
        <strain evidence="2">JCM 12774</strain>
    </source>
</reference>
<evidence type="ECO:0000313" key="1">
    <source>
        <dbReference type="EMBL" id="GAA0409641.1"/>
    </source>
</evidence>
<protein>
    <submittedName>
        <fullName evidence="1">Uncharacterized protein</fullName>
    </submittedName>
</protein>